<evidence type="ECO:0000256" key="7">
    <source>
        <dbReference type="SAM" id="SignalP"/>
    </source>
</evidence>
<reference evidence="9 10" key="1">
    <citation type="submission" date="2024-09" db="EMBL/GenBank/DDBJ databases">
        <title>Novel species of the genus Pelomonas and Roseateles isolated from streams.</title>
        <authorList>
            <person name="Lu H."/>
        </authorList>
    </citation>
    <scope>NUCLEOTIDE SEQUENCE [LARGE SCALE GENOMIC DNA]</scope>
    <source>
        <strain evidence="9 10">DC23W</strain>
    </source>
</reference>
<name>A0ABW7EKQ8_9BURK</name>
<sequence length="327" mass="34641">MKSTLTRLSLALTFACGAAPVLAQSQPAVIFDMGGKFDKSFNQAGYQGAERWAKESGKKYLEFEISNDTQRVQAIRRMAEKGASPIISIGFAQASALQQVAKDFPKTQFAIIDAQVNLPNVQSVLFKEHEGSYVVGAMAAMVSKTGKVGFVGGMDIPLIRKFQCGYEQGAKKTNPKIEVFSNMTGTTSTAWNDPTRGGELAKAQFAKGSDVVFAAAGGTGVGVYQAAKDAGKLAIGVDSNQNHLQPGVMLTSMVKRVDVAVYNVLKGAKPGVQVLGLKEGGVDYAVDENNAKLLNPALKAKVDAVKADIIAGKVKVADYMADNACKY</sequence>
<dbReference type="SUPFAM" id="SSF53822">
    <property type="entry name" value="Periplasmic binding protein-like I"/>
    <property type="match status" value="1"/>
</dbReference>
<protein>
    <submittedName>
        <fullName evidence="9">BMP family protein</fullName>
    </submittedName>
</protein>
<keyword evidence="5" id="KW-0472">Membrane</keyword>
<comment type="similarity">
    <text evidence="2">Belongs to the BMP lipoprotein family.</text>
</comment>
<dbReference type="InterPro" id="IPR028082">
    <property type="entry name" value="Peripla_BP_I"/>
</dbReference>
<gene>
    <name evidence="9" type="ORF">ACG02S_09145</name>
</gene>
<dbReference type="PANTHER" id="PTHR34296:SF2">
    <property type="entry name" value="ABC TRANSPORTER GUANOSINE-BINDING PROTEIN NUPN"/>
    <property type="match status" value="1"/>
</dbReference>
<comment type="caution">
    <text evidence="9">The sequence shown here is derived from an EMBL/GenBank/DDBJ whole genome shotgun (WGS) entry which is preliminary data.</text>
</comment>
<dbReference type="EMBL" id="JBIGHY010000002">
    <property type="protein sequence ID" value="MFG6414060.1"/>
    <property type="molecule type" value="Genomic_DNA"/>
</dbReference>
<dbReference type="InterPro" id="IPR003760">
    <property type="entry name" value="PnrA-like"/>
</dbReference>
<keyword evidence="3" id="KW-1003">Cell membrane</keyword>
<keyword evidence="4 7" id="KW-0732">Signal</keyword>
<dbReference type="RefSeq" id="WP_394470126.1">
    <property type="nucleotide sequence ID" value="NZ_JBIGHY010000002.1"/>
</dbReference>
<dbReference type="Proteomes" id="UP001606300">
    <property type="component" value="Unassembled WGS sequence"/>
</dbReference>
<evidence type="ECO:0000256" key="5">
    <source>
        <dbReference type="ARBA" id="ARBA00023136"/>
    </source>
</evidence>
<dbReference type="Pfam" id="PF02608">
    <property type="entry name" value="Bmp"/>
    <property type="match status" value="1"/>
</dbReference>
<evidence type="ECO:0000313" key="9">
    <source>
        <dbReference type="EMBL" id="MFG6414060.1"/>
    </source>
</evidence>
<keyword evidence="10" id="KW-1185">Reference proteome</keyword>
<evidence type="ECO:0000256" key="4">
    <source>
        <dbReference type="ARBA" id="ARBA00022729"/>
    </source>
</evidence>
<accession>A0ABW7EKQ8</accession>
<evidence type="ECO:0000313" key="10">
    <source>
        <dbReference type="Proteomes" id="UP001606300"/>
    </source>
</evidence>
<comment type="subcellular location">
    <subcellularLocation>
        <location evidence="1">Cell membrane</location>
        <topology evidence="1">Lipid-anchor</topology>
    </subcellularLocation>
</comment>
<proteinExistence type="inferred from homology"/>
<dbReference type="InterPro" id="IPR050957">
    <property type="entry name" value="BMP_lipoprotein"/>
</dbReference>
<dbReference type="Gene3D" id="3.40.50.2300">
    <property type="match status" value="2"/>
</dbReference>
<organism evidence="9 10">
    <name type="scientific">Pelomonas dachongensis</name>
    <dbReference type="NCBI Taxonomy" id="3299029"/>
    <lineage>
        <taxon>Bacteria</taxon>
        <taxon>Pseudomonadati</taxon>
        <taxon>Pseudomonadota</taxon>
        <taxon>Betaproteobacteria</taxon>
        <taxon>Burkholderiales</taxon>
        <taxon>Sphaerotilaceae</taxon>
        <taxon>Roseateles</taxon>
    </lineage>
</organism>
<evidence type="ECO:0000256" key="6">
    <source>
        <dbReference type="ARBA" id="ARBA00023288"/>
    </source>
</evidence>
<evidence type="ECO:0000256" key="3">
    <source>
        <dbReference type="ARBA" id="ARBA00022475"/>
    </source>
</evidence>
<dbReference type="CDD" id="cd06354">
    <property type="entry name" value="PBP1_PrnA-like"/>
    <property type="match status" value="1"/>
</dbReference>
<evidence type="ECO:0000259" key="8">
    <source>
        <dbReference type="Pfam" id="PF02608"/>
    </source>
</evidence>
<evidence type="ECO:0000256" key="2">
    <source>
        <dbReference type="ARBA" id="ARBA00008610"/>
    </source>
</evidence>
<evidence type="ECO:0000256" key="1">
    <source>
        <dbReference type="ARBA" id="ARBA00004193"/>
    </source>
</evidence>
<feature type="domain" description="ABC transporter substrate-binding protein PnrA-like" evidence="8">
    <location>
        <begin position="28"/>
        <end position="316"/>
    </location>
</feature>
<feature type="chain" id="PRO_5047463770" evidence="7">
    <location>
        <begin position="24"/>
        <end position="327"/>
    </location>
</feature>
<feature type="signal peptide" evidence="7">
    <location>
        <begin position="1"/>
        <end position="23"/>
    </location>
</feature>
<keyword evidence="6" id="KW-0449">Lipoprotein</keyword>
<dbReference type="PANTHER" id="PTHR34296">
    <property type="entry name" value="TRANSCRIPTIONAL ACTIVATOR PROTEIN MED"/>
    <property type="match status" value="1"/>
</dbReference>